<sequence>MKVGIKEISNISGFSQATVSNVLNGKAGVNEETAAKIMEIARSSGYFQSKKFKKIRLVLYKKHGNILDDTPFFSLLFEGVETGCRENGLKLEMNVLDESKPNFETELREITRDISSGILLVATEMCDDSIRKFSQAASPLVVIDNRFDFMPFHSVSTENEKSVYYAVRYLIGNGHQEIGFINSKVPIYNFYRREQGYRQALKDSGLNSKLPAVELHPAMEEAYLDMKKYLETKPKLCSAYFVVDDMIAHGVIKALKESGYHIPRDVSLIGFDDLPYSAISSPCLSTIRVFKQEMGRVAVNMLVNNIGVVGTTLHSEISTEFMNRDSIRLQ</sequence>
<dbReference type="PANTHER" id="PTHR30146">
    <property type="entry name" value="LACI-RELATED TRANSCRIPTIONAL REPRESSOR"/>
    <property type="match status" value="1"/>
</dbReference>
<dbReference type="InterPro" id="IPR010982">
    <property type="entry name" value="Lambda_DNA-bd_dom_sf"/>
</dbReference>
<keyword evidence="6" id="KW-1185">Reference proteome</keyword>
<reference evidence="5 6" key="1">
    <citation type="submission" date="2021-06" db="EMBL/GenBank/DDBJ databases">
        <title>Description of novel taxa of the family Lachnospiraceae.</title>
        <authorList>
            <person name="Chaplin A.V."/>
            <person name="Sokolova S.R."/>
            <person name="Pikina A.P."/>
            <person name="Korzhanova M."/>
            <person name="Belova V."/>
            <person name="Korostin D."/>
            <person name="Efimov B.A."/>
        </authorList>
    </citation>
    <scope>NUCLEOTIDE SEQUENCE [LARGE SCALE GENOMIC DNA]</scope>
    <source>
        <strain evidence="5 6">ASD4241</strain>
    </source>
</reference>
<dbReference type="InterPro" id="IPR000843">
    <property type="entry name" value="HTH_LacI"/>
</dbReference>
<dbReference type="RefSeq" id="WP_238727389.1">
    <property type="nucleotide sequence ID" value="NZ_JAHQCX010000018.1"/>
</dbReference>
<dbReference type="PANTHER" id="PTHR30146:SF109">
    <property type="entry name" value="HTH-TYPE TRANSCRIPTIONAL REGULATOR GALS"/>
    <property type="match status" value="1"/>
</dbReference>
<protein>
    <submittedName>
        <fullName evidence="5">LacI family DNA-binding transcriptional regulator</fullName>
    </submittedName>
</protein>
<gene>
    <name evidence="5" type="ORF">KTH90_20360</name>
</gene>
<dbReference type="SUPFAM" id="SSF53822">
    <property type="entry name" value="Periplasmic binding protein-like I"/>
    <property type="match status" value="1"/>
</dbReference>
<dbReference type="GO" id="GO:0003677">
    <property type="term" value="F:DNA binding"/>
    <property type="evidence" value="ECO:0007669"/>
    <property type="project" value="UniProtKB-KW"/>
</dbReference>
<dbReference type="PROSITE" id="PS50932">
    <property type="entry name" value="HTH_LACI_2"/>
    <property type="match status" value="1"/>
</dbReference>
<evidence type="ECO:0000256" key="2">
    <source>
        <dbReference type="ARBA" id="ARBA00023125"/>
    </source>
</evidence>
<comment type="caution">
    <text evidence="5">The sequence shown here is derived from an EMBL/GenBank/DDBJ whole genome shotgun (WGS) entry which is preliminary data.</text>
</comment>
<keyword evidence="1" id="KW-0805">Transcription regulation</keyword>
<feature type="domain" description="HTH lacI-type" evidence="4">
    <location>
        <begin position="3"/>
        <end position="46"/>
    </location>
</feature>
<dbReference type="Pfam" id="PF00356">
    <property type="entry name" value="LacI"/>
    <property type="match status" value="1"/>
</dbReference>
<keyword evidence="3" id="KW-0804">Transcription</keyword>
<organism evidence="5 6">
    <name type="scientific">Diplocloster modestus</name>
    <dbReference type="NCBI Taxonomy" id="2850322"/>
    <lineage>
        <taxon>Bacteria</taxon>
        <taxon>Bacillati</taxon>
        <taxon>Bacillota</taxon>
        <taxon>Clostridia</taxon>
        <taxon>Lachnospirales</taxon>
        <taxon>Lachnospiraceae</taxon>
        <taxon>Diplocloster</taxon>
    </lineage>
</organism>
<dbReference type="Gene3D" id="3.40.50.2300">
    <property type="match status" value="2"/>
</dbReference>
<dbReference type="EMBL" id="JAHQCX010000018">
    <property type="protein sequence ID" value="MBU9728361.1"/>
    <property type="molecule type" value="Genomic_DNA"/>
</dbReference>
<dbReference type="SUPFAM" id="SSF47413">
    <property type="entry name" value="lambda repressor-like DNA-binding domains"/>
    <property type="match status" value="1"/>
</dbReference>
<evidence type="ECO:0000259" key="4">
    <source>
        <dbReference type="PROSITE" id="PS50932"/>
    </source>
</evidence>
<evidence type="ECO:0000256" key="1">
    <source>
        <dbReference type="ARBA" id="ARBA00023015"/>
    </source>
</evidence>
<proteinExistence type="predicted"/>
<keyword evidence="2 5" id="KW-0238">DNA-binding</keyword>
<evidence type="ECO:0000313" key="5">
    <source>
        <dbReference type="EMBL" id="MBU9728361.1"/>
    </source>
</evidence>
<evidence type="ECO:0000313" key="6">
    <source>
        <dbReference type="Proteomes" id="UP001314681"/>
    </source>
</evidence>
<dbReference type="Pfam" id="PF13377">
    <property type="entry name" value="Peripla_BP_3"/>
    <property type="match status" value="1"/>
</dbReference>
<dbReference type="SMART" id="SM00354">
    <property type="entry name" value="HTH_LACI"/>
    <property type="match status" value="1"/>
</dbReference>
<dbReference type="InterPro" id="IPR028082">
    <property type="entry name" value="Peripla_BP_I"/>
</dbReference>
<dbReference type="Gene3D" id="1.10.260.40">
    <property type="entry name" value="lambda repressor-like DNA-binding domains"/>
    <property type="match status" value="1"/>
</dbReference>
<accession>A0ABS6KCW6</accession>
<dbReference type="CDD" id="cd01392">
    <property type="entry name" value="HTH_LacI"/>
    <property type="match status" value="1"/>
</dbReference>
<evidence type="ECO:0000256" key="3">
    <source>
        <dbReference type="ARBA" id="ARBA00023163"/>
    </source>
</evidence>
<dbReference type="Proteomes" id="UP001314681">
    <property type="component" value="Unassembled WGS sequence"/>
</dbReference>
<dbReference type="InterPro" id="IPR046335">
    <property type="entry name" value="LacI/GalR-like_sensor"/>
</dbReference>
<name>A0ABS6KCW6_9FIRM</name>